<dbReference type="OrthoDB" id="3426585at2"/>
<dbReference type="EMBL" id="CP022753">
    <property type="protein sequence ID" value="ASU85621.1"/>
    <property type="molecule type" value="Genomic_DNA"/>
</dbReference>
<keyword evidence="3" id="KW-1185">Reference proteome</keyword>
<feature type="transmembrane region" description="Helical" evidence="1">
    <location>
        <begin position="252"/>
        <end position="272"/>
    </location>
</feature>
<reference evidence="2 3" key="1">
    <citation type="submission" date="2017-08" db="EMBL/GenBank/DDBJ databases">
        <title>The complete genome sequence of Nocardiopsis gilva YIM 90087.</title>
        <authorList>
            <person name="Yin M."/>
            <person name="Tang S."/>
        </authorList>
    </citation>
    <scope>NUCLEOTIDE SEQUENCE [LARGE SCALE GENOMIC DNA]</scope>
    <source>
        <strain evidence="2 3">YIM 90087</strain>
    </source>
</reference>
<dbReference type="GO" id="GO:0008233">
    <property type="term" value="F:peptidase activity"/>
    <property type="evidence" value="ECO:0007669"/>
    <property type="project" value="UniProtKB-KW"/>
</dbReference>
<dbReference type="Proteomes" id="UP000215005">
    <property type="component" value="Chromosome"/>
</dbReference>
<feature type="transmembrane region" description="Helical" evidence="1">
    <location>
        <begin position="207"/>
        <end position="240"/>
    </location>
</feature>
<feature type="transmembrane region" description="Helical" evidence="1">
    <location>
        <begin position="695"/>
        <end position="717"/>
    </location>
</feature>
<evidence type="ECO:0000313" key="2">
    <source>
        <dbReference type="EMBL" id="ASU85621.1"/>
    </source>
</evidence>
<sequence>MDEQAMLTRDLVLRLCADPIEFDEEWLRSDRKTVVPFTAPRDTSLIDTIVAAGRAVGVDRLLICRTRNEFAFEPVTDVPADTASIVAVIRAWGDEPTDLLVAVEDLSAAVLVTASELTVAAGSDDFLRPFVGRDLAGARTGFAEEARKDRHPELLRAAQLYGCIDQGHPSGTRAPGPDLTERVAVRGRKLRESADQAVTWMRALRGAWGWAMVAVLLVAGLIVPGVSVALPVLVGTLWLMAQFAWFARSRTVGFATLMRVLALGALMIWPAALAENLLSGALGGVEEWFGPTYIAVLVEEPIKLLPLLLCRAVAGRRFKRFAAVDYLLLAAASGAGFHLAEQALRGVTGGTVPAPPPVYEVLTLFPGWIELPGLGVQFSGHAVTTGLVGAALGLAIVGRRHYGARLWLLPPIALWVAALEHMNFNAALAGVDPTPVTAFLAAITGGGAATRWVLLLLLGAAVLMDYRLAISTADTTPALPGEPPLAGLRRWARGRSVRLRVRVPGDIAPMFQRAAYAWALLPVTLATTLSTILHELAVMITAASRGPATLSASWDFLRHRRAFAMGAARAGERPWRRFPRQEELTASARELRRALAPAPASVAVAVAASALIAVHPHVGVGSGDGGSAGSAASAYALEVVAGAERWLGTLSPVETVWVGAAIVALLSLLVSGWSVPRVYPTVREFLRTPGRNFGLLLGACAPGQAAYALTALAGMALPRSTDRLLRR</sequence>
<keyword evidence="1" id="KW-1133">Transmembrane helix</keyword>
<evidence type="ECO:0000313" key="3">
    <source>
        <dbReference type="Proteomes" id="UP000215005"/>
    </source>
</evidence>
<keyword evidence="2" id="KW-0378">Hydrolase</keyword>
<keyword evidence="1" id="KW-0812">Transmembrane</keyword>
<feature type="transmembrane region" description="Helical" evidence="1">
    <location>
        <begin position="321"/>
        <end position="340"/>
    </location>
</feature>
<dbReference type="GO" id="GO:0006508">
    <property type="term" value="P:proteolysis"/>
    <property type="evidence" value="ECO:0007669"/>
    <property type="project" value="UniProtKB-KW"/>
</dbReference>
<organism evidence="2 3">
    <name type="scientific">Nocardiopsis gilva YIM 90087</name>
    <dbReference type="NCBI Taxonomy" id="1235441"/>
    <lineage>
        <taxon>Bacteria</taxon>
        <taxon>Bacillati</taxon>
        <taxon>Actinomycetota</taxon>
        <taxon>Actinomycetes</taxon>
        <taxon>Streptosporangiales</taxon>
        <taxon>Nocardiopsidaceae</taxon>
        <taxon>Nocardiopsis</taxon>
    </lineage>
</organism>
<dbReference type="RefSeq" id="WP_017621582.1">
    <property type="nucleotide sequence ID" value="NZ_ANBG01000427.1"/>
</dbReference>
<feature type="transmembrane region" description="Helical" evidence="1">
    <location>
        <begin position="378"/>
        <end position="397"/>
    </location>
</feature>
<feature type="transmembrane region" description="Helical" evidence="1">
    <location>
        <begin position="404"/>
        <end position="424"/>
    </location>
</feature>
<feature type="transmembrane region" description="Helical" evidence="1">
    <location>
        <begin position="436"/>
        <end position="463"/>
    </location>
</feature>
<keyword evidence="1" id="KW-0472">Membrane</keyword>
<accession>A0A223SBR6</accession>
<dbReference type="KEGG" id="ngv:CDO52_24985"/>
<feature type="transmembrane region" description="Helical" evidence="1">
    <location>
        <begin position="292"/>
        <end position="314"/>
    </location>
</feature>
<protein>
    <submittedName>
        <fullName evidence="2">Protease PrsW</fullName>
    </submittedName>
</protein>
<evidence type="ECO:0000256" key="1">
    <source>
        <dbReference type="SAM" id="Phobius"/>
    </source>
</evidence>
<keyword evidence="2" id="KW-0645">Protease</keyword>
<dbReference type="AlphaFoldDB" id="A0A223SBR6"/>
<name>A0A223SBR6_9ACTN</name>
<gene>
    <name evidence="2" type="ORF">CDO52_24985</name>
</gene>
<feature type="transmembrane region" description="Helical" evidence="1">
    <location>
        <begin position="655"/>
        <end position="675"/>
    </location>
</feature>
<proteinExistence type="predicted"/>